<evidence type="ECO:0000313" key="8">
    <source>
        <dbReference type="EMBL" id="SVA71165.1"/>
    </source>
</evidence>
<keyword evidence="5" id="KW-0808">Transferase</keyword>
<dbReference type="PANTHER" id="PTHR30372">
    <property type="entry name" value="LIPID-A-DISACCHARIDE SYNTHASE"/>
    <property type="match status" value="1"/>
</dbReference>
<keyword evidence="2" id="KW-0444">Lipid biosynthesis</keyword>
<dbReference type="PANTHER" id="PTHR30372:SF4">
    <property type="entry name" value="LIPID-A-DISACCHARIDE SYNTHASE, MITOCHONDRIAL-RELATED"/>
    <property type="match status" value="1"/>
</dbReference>
<dbReference type="EC" id="2.4.1.182" evidence="1"/>
<protein>
    <recommendedName>
        <fullName evidence="1">lipid-A-disaccharide synthase</fullName>
        <ecNumber evidence="1">2.4.1.182</ecNumber>
    </recommendedName>
</protein>
<proteinExistence type="predicted"/>
<evidence type="ECO:0000256" key="1">
    <source>
        <dbReference type="ARBA" id="ARBA00012687"/>
    </source>
</evidence>
<keyword evidence="4" id="KW-0328">Glycosyltransferase</keyword>
<dbReference type="NCBIfam" id="TIGR00215">
    <property type="entry name" value="lpxB"/>
    <property type="match status" value="1"/>
</dbReference>
<organism evidence="8">
    <name type="scientific">marine metagenome</name>
    <dbReference type="NCBI Taxonomy" id="408172"/>
    <lineage>
        <taxon>unclassified sequences</taxon>
        <taxon>metagenomes</taxon>
        <taxon>ecological metagenomes</taxon>
    </lineage>
</organism>
<reference evidence="8" key="1">
    <citation type="submission" date="2018-05" db="EMBL/GenBank/DDBJ databases">
        <authorList>
            <person name="Lanie J.A."/>
            <person name="Ng W.-L."/>
            <person name="Kazmierczak K.M."/>
            <person name="Andrzejewski T.M."/>
            <person name="Davidsen T.M."/>
            <person name="Wayne K.J."/>
            <person name="Tettelin H."/>
            <person name="Glass J.I."/>
            <person name="Rusch D."/>
            <person name="Podicherti R."/>
            <person name="Tsui H.-C.T."/>
            <person name="Winkler M.E."/>
        </authorList>
    </citation>
    <scope>NUCLEOTIDE SEQUENCE</scope>
</reference>
<dbReference type="GO" id="GO:0008915">
    <property type="term" value="F:lipid-A-disaccharide synthase activity"/>
    <property type="evidence" value="ECO:0007669"/>
    <property type="project" value="UniProtKB-EC"/>
</dbReference>
<name>A0A381Y2J7_9ZZZZ</name>
<dbReference type="InterPro" id="IPR003835">
    <property type="entry name" value="Glyco_trans_19"/>
</dbReference>
<evidence type="ECO:0000256" key="3">
    <source>
        <dbReference type="ARBA" id="ARBA00022556"/>
    </source>
</evidence>
<evidence type="ECO:0000256" key="4">
    <source>
        <dbReference type="ARBA" id="ARBA00022676"/>
    </source>
</evidence>
<sequence>MNSEPLKFFLIAGEPSGDLHGGKLIHAIKNIYPNSAFMGHGGNAMKEAGMQILEHTDNLAIMGFVEVIKHLPRMMKIMGKTIDTISRTKPDRIILIDYPGFNLRLAKRIQHLKIPITYFILPQVWAWKEKRVETMKAVLDQTLSIFPFEQNWFESRGLHTNYVGHPFAEQEHLDESSKDFYQRHNITIEHPLLVLLPGSRQQEVDRHWPIFLKTVEKLKESNSLIQVMVGKAPNVSLSPIPNDFKIEENARKAMVAGTVAIVSSGTATLECAVEDTAMVVCYKLSTISWWMANNMASVKYASMVNLIADENIVPEFLQQNMTEENLVKSVIPLLNSKSIERKKMLSGFDRVRRTLGMPGVYDRAAESIISKTIVEHE</sequence>
<dbReference type="GO" id="GO:0016020">
    <property type="term" value="C:membrane"/>
    <property type="evidence" value="ECO:0007669"/>
    <property type="project" value="GOC"/>
</dbReference>
<gene>
    <name evidence="8" type="ORF">METZ01_LOCUS124019</name>
</gene>
<dbReference type="EMBL" id="UINC01017234">
    <property type="protein sequence ID" value="SVA71165.1"/>
    <property type="molecule type" value="Genomic_DNA"/>
</dbReference>
<evidence type="ECO:0000256" key="5">
    <source>
        <dbReference type="ARBA" id="ARBA00022679"/>
    </source>
</evidence>
<keyword evidence="6" id="KW-0443">Lipid metabolism</keyword>
<keyword evidence="3" id="KW-0441">Lipid A biosynthesis</keyword>
<dbReference type="GO" id="GO:0009245">
    <property type="term" value="P:lipid A biosynthetic process"/>
    <property type="evidence" value="ECO:0007669"/>
    <property type="project" value="UniProtKB-KW"/>
</dbReference>
<dbReference type="AlphaFoldDB" id="A0A381Y2J7"/>
<evidence type="ECO:0000256" key="2">
    <source>
        <dbReference type="ARBA" id="ARBA00022516"/>
    </source>
</evidence>
<comment type="catalytic activity">
    <reaction evidence="7">
        <text>a lipid X + a UDP-2-N,3-O-bis[(3R)-3-hydroxyacyl]-alpha-D-glucosamine = a lipid A disaccharide + UDP + H(+)</text>
        <dbReference type="Rhea" id="RHEA:67828"/>
        <dbReference type="ChEBI" id="CHEBI:15378"/>
        <dbReference type="ChEBI" id="CHEBI:58223"/>
        <dbReference type="ChEBI" id="CHEBI:137748"/>
        <dbReference type="ChEBI" id="CHEBI:176338"/>
        <dbReference type="ChEBI" id="CHEBI:176343"/>
        <dbReference type="EC" id="2.4.1.182"/>
    </reaction>
</comment>
<evidence type="ECO:0000256" key="7">
    <source>
        <dbReference type="ARBA" id="ARBA00048975"/>
    </source>
</evidence>
<dbReference type="SUPFAM" id="SSF53756">
    <property type="entry name" value="UDP-Glycosyltransferase/glycogen phosphorylase"/>
    <property type="match status" value="1"/>
</dbReference>
<dbReference type="GO" id="GO:0005543">
    <property type="term" value="F:phospholipid binding"/>
    <property type="evidence" value="ECO:0007669"/>
    <property type="project" value="TreeGrafter"/>
</dbReference>
<accession>A0A381Y2J7</accession>
<evidence type="ECO:0000256" key="6">
    <source>
        <dbReference type="ARBA" id="ARBA00023098"/>
    </source>
</evidence>
<dbReference type="Pfam" id="PF02684">
    <property type="entry name" value="LpxB"/>
    <property type="match status" value="1"/>
</dbReference>